<evidence type="ECO:0000313" key="3">
    <source>
        <dbReference type="Proteomes" id="UP001066276"/>
    </source>
</evidence>
<dbReference type="EMBL" id="JANPWB010000008">
    <property type="protein sequence ID" value="KAJ1162174.1"/>
    <property type="molecule type" value="Genomic_DNA"/>
</dbReference>
<feature type="region of interest" description="Disordered" evidence="1">
    <location>
        <begin position="1"/>
        <end position="57"/>
    </location>
</feature>
<sequence>MCVGPAGLGRGAAWPREQRHERLGPDAQAGAPPQRALSAVAVPRGGGETPLRDEEDRAYVRSTRASWGPVVGPGWTWGGPLGVWRDPGGI</sequence>
<reference evidence="2" key="1">
    <citation type="journal article" date="2022" name="bioRxiv">
        <title>Sequencing and chromosome-scale assembly of the giantPleurodeles waltlgenome.</title>
        <authorList>
            <person name="Brown T."/>
            <person name="Elewa A."/>
            <person name="Iarovenko S."/>
            <person name="Subramanian E."/>
            <person name="Araus A.J."/>
            <person name="Petzold A."/>
            <person name="Susuki M."/>
            <person name="Suzuki K.-i.T."/>
            <person name="Hayashi T."/>
            <person name="Toyoda A."/>
            <person name="Oliveira C."/>
            <person name="Osipova E."/>
            <person name="Leigh N.D."/>
            <person name="Simon A."/>
            <person name="Yun M.H."/>
        </authorList>
    </citation>
    <scope>NUCLEOTIDE SEQUENCE</scope>
    <source>
        <strain evidence="2">20211129_DDA</strain>
        <tissue evidence="2">Liver</tissue>
    </source>
</reference>
<feature type="compositionally biased region" description="Gly residues" evidence="1">
    <location>
        <begin position="1"/>
        <end position="10"/>
    </location>
</feature>
<evidence type="ECO:0000256" key="1">
    <source>
        <dbReference type="SAM" id="MobiDB-lite"/>
    </source>
</evidence>
<dbReference type="Proteomes" id="UP001066276">
    <property type="component" value="Chromosome 4_2"/>
</dbReference>
<protein>
    <submittedName>
        <fullName evidence="2">Uncharacterized protein</fullName>
    </submittedName>
</protein>
<gene>
    <name evidence="2" type="ORF">NDU88_002649</name>
</gene>
<organism evidence="2 3">
    <name type="scientific">Pleurodeles waltl</name>
    <name type="common">Iberian ribbed newt</name>
    <dbReference type="NCBI Taxonomy" id="8319"/>
    <lineage>
        <taxon>Eukaryota</taxon>
        <taxon>Metazoa</taxon>
        <taxon>Chordata</taxon>
        <taxon>Craniata</taxon>
        <taxon>Vertebrata</taxon>
        <taxon>Euteleostomi</taxon>
        <taxon>Amphibia</taxon>
        <taxon>Batrachia</taxon>
        <taxon>Caudata</taxon>
        <taxon>Salamandroidea</taxon>
        <taxon>Salamandridae</taxon>
        <taxon>Pleurodelinae</taxon>
        <taxon>Pleurodeles</taxon>
    </lineage>
</organism>
<dbReference type="AlphaFoldDB" id="A0AAV7SCM7"/>
<proteinExistence type="predicted"/>
<evidence type="ECO:0000313" key="2">
    <source>
        <dbReference type="EMBL" id="KAJ1162174.1"/>
    </source>
</evidence>
<name>A0AAV7SCM7_PLEWA</name>
<accession>A0AAV7SCM7</accession>
<comment type="caution">
    <text evidence="2">The sequence shown here is derived from an EMBL/GenBank/DDBJ whole genome shotgun (WGS) entry which is preliminary data.</text>
</comment>
<keyword evidence="3" id="KW-1185">Reference proteome</keyword>